<dbReference type="Proteomes" id="UP000509667">
    <property type="component" value="Chromosome"/>
</dbReference>
<evidence type="ECO:0000256" key="6">
    <source>
        <dbReference type="SAM" id="Phobius"/>
    </source>
</evidence>
<feature type="transmembrane region" description="Helical" evidence="6">
    <location>
        <begin position="374"/>
        <end position="397"/>
    </location>
</feature>
<dbReference type="PANTHER" id="PTHR30250">
    <property type="entry name" value="PST FAMILY PREDICTED COLANIC ACID TRANSPORTER"/>
    <property type="match status" value="1"/>
</dbReference>
<protein>
    <submittedName>
        <fullName evidence="7">Polysaccharide biosynthesis protein</fullName>
    </submittedName>
</protein>
<dbReference type="PANTHER" id="PTHR30250:SF28">
    <property type="entry name" value="POLYSACCHARIDE BIOSYNTHESIS PROTEIN"/>
    <property type="match status" value="1"/>
</dbReference>
<evidence type="ECO:0000256" key="4">
    <source>
        <dbReference type="ARBA" id="ARBA00022989"/>
    </source>
</evidence>
<dbReference type="InterPro" id="IPR050833">
    <property type="entry name" value="Poly_Biosynth_Transport"/>
</dbReference>
<proteinExistence type="predicted"/>
<dbReference type="GeneID" id="56078515"/>
<feature type="transmembrane region" description="Helical" evidence="6">
    <location>
        <begin position="349"/>
        <end position="368"/>
    </location>
</feature>
<dbReference type="KEGG" id="hrr:HZS55_11590"/>
<feature type="transmembrane region" description="Helical" evidence="6">
    <location>
        <begin position="315"/>
        <end position="337"/>
    </location>
</feature>
<feature type="transmembrane region" description="Helical" evidence="6">
    <location>
        <begin position="7"/>
        <end position="28"/>
    </location>
</feature>
<keyword evidence="2" id="KW-1003">Cell membrane</keyword>
<evidence type="ECO:0000256" key="1">
    <source>
        <dbReference type="ARBA" id="ARBA00004651"/>
    </source>
</evidence>
<evidence type="ECO:0000256" key="5">
    <source>
        <dbReference type="ARBA" id="ARBA00023136"/>
    </source>
</evidence>
<evidence type="ECO:0000313" key="8">
    <source>
        <dbReference type="Proteomes" id="UP000509667"/>
    </source>
</evidence>
<keyword evidence="5 6" id="KW-0472">Membrane</keyword>
<evidence type="ECO:0000256" key="2">
    <source>
        <dbReference type="ARBA" id="ARBA00022475"/>
    </source>
</evidence>
<gene>
    <name evidence="7" type="ORF">HZS55_11590</name>
</gene>
<comment type="subcellular location">
    <subcellularLocation>
        <location evidence="1">Cell membrane</location>
        <topology evidence="1">Multi-pass membrane protein</topology>
    </subcellularLocation>
</comment>
<feature type="transmembrane region" description="Helical" evidence="6">
    <location>
        <begin position="205"/>
        <end position="222"/>
    </location>
</feature>
<dbReference type="RefSeq" id="WP_179907824.1">
    <property type="nucleotide sequence ID" value="NZ_CP058910.1"/>
</dbReference>
<reference evidence="7 8" key="1">
    <citation type="submission" date="2020-07" db="EMBL/GenBank/DDBJ databases">
        <title>Halosimplex pelagicum sp. nov. and Halosimplex rubrum sp. nov., isolated from salted brown alga Laminaria, and emended description of the genus Halosimplex.</title>
        <authorList>
            <person name="Cui H."/>
        </authorList>
    </citation>
    <scope>NUCLEOTIDE SEQUENCE [LARGE SCALE GENOMIC DNA]</scope>
    <source>
        <strain evidence="7 8">R27</strain>
    </source>
</reference>
<dbReference type="Pfam" id="PF13440">
    <property type="entry name" value="Polysacc_synt_3"/>
    <property type="match status" value="1"/>
</dbReference>
<feature type="transmembrane region" description="Helical" evidence="6">
    <location>
        <begin position="409"/>
        <end position="427"/>
    </location>
</feature>
<name>A0A7D5P9V6_9EURY</name>
<keyword evidence="3 6" id="KW-0812">Transmembrane</keyword>
<evidence type="ECO:0000256" key="3">
    <source>
        <dbReference type="ARBA" id="ARBA00022692"/>
    </source>
</evidence>
<dbReference type="GO" id="GO:0005886">
    <property type="term" value="C:plasma membrane"/>
    <property type="evidence" value="ECO:0007669"/>
    <property type="project" value="UniProtKB-SubCell"/>
</dbReference>
<sequence length="474" mass="50379">MDLRDSILKLFSGSIVLALVEFAAIAWFTQTLGTGPMGSFFVFQAVVGMLGIPIDLGISKAAEKQLSSTGATGEILTTGALTKGVLMLPWIGALVLLTPRVESYVGVAGVVPLVVLGLVAAQSRGLTLRLLAGQMRVDKNAALKVVGKLTWVAVGVALVEYGWGAKALIVAYIAGRFATALGALVRMDLSVGLPSLSRARSLVDFGRYVFIGNVGGFVYQWMDVAILRLFVGVDLVGAYEIAWRVASVAMMLTEAIRTSLFPQISQWHAEDRIDRIESAFEQWLQIPLYLTIPAFAGAVVLGREVLGTLFGAETVVAYPVLIVFMTEKILRSVQLVLGPSLFAMDKPSLGYRGSMAAIVTNLVLNLALVPQFGILGAAVATTCSAATAAVVSVTYVTRFVDVVVPWGRIAWSVAAAAIMGLSVYALRPYLPTGWQRVALGVAAGVAVYALLLLAHEGIRLEMRTAIEDVTGSWS</sequence>
<feature type="transmembrane region" description="Helical" evidence="6">
    <location>
        <begin position="433"/>
        <end position="454"/>
    </location>
</feature>
<evidence type="ECO:0000313" key="7">
    <source>
        <dbReference type="EMBL" id="QLH77900.1"/>
    </source>
</evidence>
<dbReference type="OrthoDB" id="112053at2157"/>
<keyword evidence="4 6" id="KW-1133">Transmembrane helix</keyword>
<dbReference type="AlphaFoldDB" id="A0A7D5P9V6"/>
<feature type="transmembrane region" description="Helical" evidence="6">
    <location>
        <begin position="103"/>
        <end position="121"/>
    </location>
</feature>
<feature type="transmembrane region" description="Helical" evidence="6">
    <location>
        <begin position="80"/>
        <end position="97"/>
    </location>
</feature>
<dbReference type="EMBL" id="CP058910">
    <property type="protein sequence ID" value="QLH77900.1"/>
    <property type="molecule type" value="Genomic_DNA"/>
</dbReference>
<accession>A0A7D5P9V6</accession>
<keyword evidence="8" id="KW-1185">Reference proteome</keyword>
<organism evidence="7 8">
    <name type="scientific">Halosimplex rubrum</name>
    <dbReference type="NCBI Taxonomy" id="869889"/>
    <lineage>
        <taxon>Archaea</taxon>
        <taxon>Methanobacteriati</taxon>
        <taxon>Methanobacteriota</taxon>
        <taxon>Stenosarchaea group</taxon>
        <taxon>Halobacteria</taxon>
        <taxon>Halobacteriales</taxon>
        <taxon>Haloarculaceae</taxon>
        <taxon>Halosimplex</taxon>
    </lineage>
</organism>